<dbReference type="Pfam" id="PF00613">
    <property type="entry name" value="PI3Ka"/>
    <property type="match status" value="1"/>
</dbReference>
<evidence type="ECO:0000259" key="6">
    <source>
        <dbReference type="PROSITE" id="PS50290"/>
    </source>
</evidence>
<protein>
    <recommendedName>
        <fullName evidence="12">Phosphatidylinositol-4-phosphate 3-kinase</fullName>
    </recommendedName>
</protein>
<evidence type="ECO:0000259" key="7">
    <source>
        <dbReference type="PROSITE" id="PS51545"/>
    </source>
</evidence>
<evidence type="ECO:0000259" key="5">
    <source>
        <dbReference type="PROSITE" id="PS50004"/>
    </source>
</evidence>
<dbReference type="PANTHER" id="PTHR10048">
    <property type="entry name" value="PHOSPHATIDYLINOSITOL KINASE"/>
    <property type="match status" value="1"/>
</dbReference>
<dbReference type="InterPro" id="IPR036871">
    <property type="entry name" value="PX_dom_sf"/>
</dbReference>
<accession>A0ABU7ATM6</accession>
<dbReference type="PROSITE" id="PS51547">
    <property type="entry name" value="C2_PI3K"/>
    <property type="match status" value="1"/>
</dbReference>
<keyword evidence="2" id="KW-0808">Transferase</keyword>
<dbReference type="InterPro" id="IPR042236">
    <property type="entry name" value="PI3K_accessory_sf"/>
</dbReference>
<dbReference type="Proteomes" id="UP001345963">
    <property type="component" value="Unassembled WGS sequence"/>
</dbReference>
<evidence type="ECO:0000256" key="2">
    <source>
        <dbReference type="ARBA" id="ARBA00022679"/>
    </source>
</evidence>
<dbReference type="SUPFAM" id="SSF56112">
    <property type="entry name" value="Protein kinase-like (PK-like)"/>
    <property type="match status" value="1"/>
</dbReference>
<dbReference type="InterPro" id="IPR018936">
    <property type="entry name" value="PI3/4_kinase_CS"/>
</dbReference>
<dbReference type="Gene3D" id="1.10.1070.11">
    <property type="entry name" value="Phosphatidylinositol 3-/4-kinase, catalytic domain"/>
    <property type="match status" value="1"/>
</dbReference>
<dbReference type="PROSITE" id="PS50004">
    <property type="entry name" value="C2"/>
    <property type="match status" value="1"/>
</dbReference>
<dbReference type="SUPFAM" id="SSF48371">
    <property type="entry name" value="ARM repeat"/>
    <property type="match status" value="1"/>
</dbReference>
<dbReference type="PROSITE" id="PS50290">
    <property type="entry name" value="PI3_4_KINASE_3"/>
    <property type="match status" value="1"/>
</dbReference>
<dbReference type="PROSITE" id="PS00916">
    <property type="entry name" value="PI3_4_KINASE_2"/>
    <property type="match status" value="1"/>
</dbReference>
<organism evidence="10 11">
    <name type="scientific">Ataeniobius toweri</name>
    <dbReference type="NCBI Taxonomy" id="208326"/>
    <lineage>
        <taxon>Eukaryota</taxon>
        <taxon>Metazoa</taxon>
        <taxon>Chordata</taxon>
        <taxon>Craniata</taxon>
        <taxon>Vertebrata</taxon>
        <taxon>Euteleostomi</taxon>
        <taxon>Actinopterygii</taxon>
        <taxon>Neopterygii</taxon>
        <taxon>Teleostei</taxon>
        <taxon>Neoteleostei</taxon>
        <taxon>Acanthomorphata</taxon>
        <taxon>Ovalentaria</taxon>
        <taxon>Atherinomorphae</taxon>
        <taxon>Cyprinodontiformes</taxon>
        <taxon>Goodeidae</taxon>
        <taxon>Ataeniobius</taxon>
    </lineage>
</organism>
<dbReference type="Pfam" id="PF00794">
    <property type="entry name" value="PI3K_rbd"/>
    <property type="match status" value="1"/>
</dbReference>
<keyword evidence="3" id="KW-0418">Kinase</keyword>
<dbReference type="InterPro" id="IPR000341">
    <property type="entry name" value="PI3K_Ras-bd_dom"/>
</dbReference>
<feature type="compositionally biased region" description="Polar residues" evidence="4">
    <location>
        <begin position="12"/>
        <end position="21"/>
    </location>
</feature>
<feature type="domain" description="PIK helical" evidence="7">
    <location>
        <begin position="588"/>
        <end position="764"/>
    </location>
</feature>
<proteinExistence type="inferred from homology"/>
<dbReference type="InterPro" id="IPR016024">
    <property type="entry name" value="ARM-type_fold"/>
</dbReference>
<dbReference type="InterPro" id="IPR000008">
    <property type="entry name" value="C2_dom"/>
</dbReference>
<feature type="domain" description="PI3K/PI4K catalytic" evidence="6">
    <location>
        <begin position="833"/>
        <end position="1100"/>
    </location>
</feature>
<dbReference type="Gene3D" id="2.60.40.150">
    <property type="entry name" value="C2 domain"/>
    <property type="match status" value="2"/>
</dbReference>
<evidence type="ECO:0000256" key="1">
    <source>
        <dbReference type="ARBA" id="ARBA00006209"/>
    </source>
</evidence>
<evidence type="ECO:0008006" key="12">
    <source>
        <dbReference type="Google" id="ProtNLM"/>
    </source>
</evidence>
<keyword evidence="11" id="KW-1185">Reference proteome</keyword>
<dbReference type="InterPro" id="IPR001263">
    <property type="entry name" value="PI3K_accessory_dom"/>
</dbReference>
<dbReference type="SMART" id="SM00239">
    <property type="entry name" value="C2"/>
    <property type="match status" value="1"/>
</dbReference>
<dbReference type="InterPro" id="IPR002420">
    <property type="entry name" value="PI3K-type_C2_dom"/>
</dbReference>
<feature type="domain" description="C2 PI3K-type" evidence="9">
    <location>
        <begin position="426"/>
        <end position="592"/>
    </location>
</feature>
<comment type="similarity">
    <text evidence="1">Belongs to the PI3/PI4-kinase family. Type III PI4K subfamily.</text>
</comment>
<evidence type="ECO:0000259" key="9">
    <source>
        <dbReference type="PROSITE" id="PS51547"/>
    </source>
</evidence>
<name>A0ABU7ATM6_9TELE</name>
<feature type="domain" description="PI3K-RBD" evidence="8">
    <location>
        <begin position="189"/>
        <end position="277"/>
    </location>
</feature>
<dbReference type="InterPro" id="IPR000403">
    <property type="entry name" value="PI3/4_kinase_cat_dom"/>
</dbReference>
<dbReference type="SUPFAM" id="SSF64268">
    <property type="entry name" value="PX domain"/>
    <property type="match status" value="1"/>
</dbReference>
<sequence length="1421" mass="162099">MDTKREPLSRQDAVTTDNPSSLRDDIENCYESISANNNQYEHTLDGLIPQPETPPEPQRNEPPGNPNNQIKNGPPPLPPRLRLPSIPGDARRGPPPLPPRNNVLFNRCKKQISCETGKLDHTFVRSNTEVHSNDPWAIKLIDSPEGSTKNQASFSDATTQLMSLYKHTDRVHNSGVVWCRLLHIHPALLQQLEIDVTVSTEEDNLLFPIPTLANKKVKDLIDEFFKLLDWTADTSKDYVLKFCDSEEYLRNEDLFGLHERVQMYHKSKMVINLRLVHMNHLKRHLARDAGDDKMEYKLCQFLRTVSFHCTAMLSMENVLSTYNRHVAELLSSQSDKNIPLVATNVRIISNLLDGLTCQELEDAIDSLNRICHGPLSYDKIMEREAAMVMLNGALLKVLQIYFDNFQSEFRSHRIIGRPQTLDVDGNHEILQFSIASIYKLNASWRNYESFSVSCDLTYGETKICETGVSENINTALSQGNNICCNRLMVFPVRVNGLPYECMLTFRLKGTKRGRNPELLCWAVLPLYSNRTLLGGTVLLSMSSLAELPFPPSPALSDSHRQPKGVILQLEFEDQFEWEYQRPIALPGSITFTQPCDEVQRKMLEISKKHCVCFLTENEKSFLWSKHYCSDKRSTFLHLLLSGVPRWQPEDLTEIYTVVDNWLIHLPEEALFLLTPSFPDETVRKAAVDYFGQIPDGELELFLPQLVQALKNEWKLDGPLVMLLLERSLKNIRIAQQLYWLLEDTNTDCYFQSWFNKVQAALLLCCGHALRKELEHESRLVQLLVQVAQKIHSADKSQRKNVLNREKAVIDEFFRGGITCRLPLDPAVSVKAVDLDACKFYSSNTAPLGVTFICDDSLAKNTSVICKTGDNLRQDMLVLQIVRVMDWVWLQEGLDLQMIMYRCLSTGRDQGLVELVPEAVTLGKIHQEWGLSGTLREDTLEKWFHMLNKTKEGYEKAVTNFIQSCAGWCVATFILGICDRHNDNIMLKHSGHMFHIDFGKIMGNAQKFVNFKRQHFITGGGEKPQRLHRFVELCCEAYNIIRSRSALILSMLELMLSAGMPELKDLNDLQFVQNNLRPHDTDLEATSYFTKKIKESMDCVAVKFNFFTHSMAQPKKQQTIPQDNIPAPSTNIQEAVIQDFSVKGRVVTYNLKITIDDGFLTSQKTFGQFELIHRRLQTYFIESKLPQWRRQALLNTYLKELFEGPCKGDEYVCSLFLDGPAANKNVTTGGGPQIQLHISYSHCKLSVLVKHLQNIKLPNGSNPDAYVITRLRPDPQQISKKKTKVVSNNDHPTFNELLEYNSVPLLYGMVLEVTVKSKKTKKTFVAATNIKLEDELLDRELWFPLRNYQAGRDVWIRLLLTCTDMFVPPGCMSLTSGIGGERRAGEGKDLVMSRDGKRLPCTGFGLITYTSLETVIFPDEFL</sequence>
<dbReference type="InterPro" id="IPR036940">
    <property type="entry name" value="PI3/4_kinase_cat_sf"/>
</dbReference>
<dbReference type="PANTHER" id="PTHR10048:SF29">
    <property type="entry name" value="PHOSPHATIDYLINOSITOL 3-KINASE C2 DOMAIN-CONTAINING SUBUNIT GAMMA"/>
    <property type="match status" value="1"/>
</dbReference>
<evidence type="ECO:0000256" key="3">
    <source>
        <dbReference type="ARBA" id="ARBA00022777"/>
    </source>
</evidence>
<dbReference type="Gene3D" id="3.10.20.770">
    <property type="match status" value="1"/>
</dbReference>
<reference evidence="10 11" key="1">
    <citation type="submission" date="2021-07" db="EMBL/GenBank/DDBJ databases">
        <authorList>
            <person name="Palmer J.M."/>
        </authorList>
    </citation>
    <scope>NUCLEOTIDE SEQUENCE [LARGE SCALE GENOMIC DNA]</scope>
    <source>
        <strain evidence="10 11">AT_MEX2019</strain>
        <tissue evidence="10">Muscle</tissue>
    </source>
</reference>
<dbReference type="Pfam" id="PF00168">
    <property type="entry name" value="C2"/>
    <property type="match status" value="1"/>
</dbReference>
<dbReference type="SUPFAM" id="SSF49562">
    <property type="entry name" value="C2 domain (Calcium/lipid-binding domain, CaLB)"/>
    <property type="match status" value="2"/>
</dbReference>
<feature type="region of interest" description="Disordered" evidence="4">
    <location>
        <begin position="44"/>
        <end position="102"/>
    </location>
</feature>
<dbReference type="SMART" id="SM00146">
    <property type="entry name" value="PI3Kc"/>
    <property type="match status" value="1"/>
</dbReference>
<evidence type="ECO:0000256" key="4">
    <source>
        <dbReference type="SAM" id="MobiDB-lite"/>
    </source>
</evidence>
<comment type="caution">
    <text evidence="10">The sequence shown here is derived from an EMBL/GenBank/DDBJ whole genome shotgun (WGS) entry which is preliminary data.</text>
</comment>
<dbReference type="Pfam" id="PF00454">
    <property type="entry name" value="PI3_PI4_kinase"/>
    <property type="match status" value="1"/>
</dbReference>
<dbReference type="InterPro" id="IPR011009">
    <property type="entry name" value="Kinase-like_dom_sf"/>
</dbReference>
<evidence type="ECO:0000259" key="8">
    <source>
        <dbReference type="PROSITE" id="PS51546"/>
    </source>
</evidence>
<dbReference type="PROSITE" id="PS51545">
    <property type="entry name" value="PIK_HELICAL"/>
    <property type="match status" value="1"/>
</dbReference>
<gene>
    <name evidence="10" type="ORF">ATANTOWER_016670</name>
</gene>
<dbReference type="InterPro" id="IPR015433">
    <property type="entry name" value="PI3/4_kinase"/>
</dbReference>
<dbReference type="EMBL" id="JAHUTI010029848">
    <property type="protein sequence ID" value="MED6241497.1"/>
    <property type="molecule type" value="Genomic_DNA"/>
</dbReference>
<feature type="region of interest" description="Disordered" evidence="4">
    <location>
        <begin position="1"/>
        <end position="24"/>
    </location>
</feature>
<dbReference type="PROSITE" id="PS51546">
    <property type="entry name" value="PI3K_RBD"/>
    <property type="match status" value="1"/>
</dbReference>
<feature type="domain" description="C2" evidence="5">
    <location>
        <begin position="1229"/>
        <end position="1344"/>
    </location>
</feature>
<dbReference type="InterPro" id="IPR035892">
    <property type="entry name" value="C2_domain_sf"/>
</dbReference>
<dbReference type="SMART" id="SM00145">
    <property type="entry name" value="PI3Ka"/>
    <property type="match status" value="1"/>
</dbReference>
<evidence type="ECO:0000313" key="10">
    <source>
        <dbReference type="EMBL" id="MED6241497.1"/>
    </source>
</evidence>
<dbReference type="Gene3D" id="3.30.1010.10">
    <property type="entry name" value="Phosphatidylinositol 3-kinase Catalytic Subunit, Chain A, domain 4"/>
    <property type="match status" value="1"/>
</dbReference>
<evidence type="ECO:0000313" key="11">
    <source>
        <dbReference type="Proteomes" id="UP001345963"/>
    </source>
</evidence>
<dbReference type="Gene3D" id="1.25.40.70">
    <property type="entry name" value="Phosphatidylinositol 3-kinase, accessory domain (PIK)"/>
    <property type="match status" value="1"/>
</dbReference>